<feature type="transmembrane region" description="Helical" evidence="4">
    <location>
        <begin position="188"/>
        <end position="207"/>
    </location>
</feature>
<dbReference type="Gene3D" id="1.20.1250.20">
    <property type="entry name" value="MFS general substrate transporter like domains"/>
    <property type="match status" value="2"/>
</dbReference>
<dbReference type="PANTHER" id="PTHR11360">
    <property type="entry name" value="MONOCARBOXYLATE TRANSPORTER"/>
    <property type="match status" value="1"/>
</dbReference>
<feature type="transmembrane region" description="Helical" evidence="4">
    <location>
        <begin position="287"/>
        <end position="308"/>
    </location>
</feature>
<evidence type="ECO:0000313" key="7">
    <source>
        <dbReference type="Proteomes" id="UP001163798"/>
    </source>
</evidence>
<feature type="transmembrane region" description="Helical" evidence="4">
    <location>
        <begin position="125"/>
        <end position="146"/>
    </location>
</feature>
<dbReference type="InterPro" id="IPR020846">
    <property type="entry name" value="MFS_dom"/>
</dbReference>
<evidence type="ECO:0000256" key="2">
    <source>
        <dbReference type="ARBA" id="ARBA00006727"/>
    </source>
</evidence>
<dbReference type="InterPro" id="IPR036259">
    <property type="entry name" value="MFS_trans_sf"/>
</dbReference>
<keyword evidence="4" id="KW-1133">Transmembrane helix</keyword>
<dbReference type="AlphaFoldDB" id="A0AA38KRW8"/>
<keyword evidence="4" id="KW-0812">Transmembrane</keyword>
<dbReference type="GO" id="GO:0022857">
    <property type="term" value="F:transmembrane transporter activity"/>
    <property type="evidence" value="ECO:0007669"/>
    <property type="project" value="InterPro"/>
</dbReference>
<comment type="caution">
    <text evidence="6">The sequence shown here is derived from an EMBL/GenBank/DDBJ whole genome shotgun (WGS) entry which is preliminary data.</text>
</comment>
<feature type="transmembrane region" description="Helical" evidence="4">
    <location>
        <begin position="158"/>
        <end position="176"/>
    </location>
</feature>
<gene>
    <name evidence="6" type="ORF">GGU10DRAFT_120385</name>
</gene>
<evidence type="ECO:0000256" key="3">
    <source>
        <dbReference type="SAM" id="MobiDB-lite"/>
    </source>
</evidence>
<dbReference type="Proteomes" id="UP001163798">
    <property type="component" value="Unassembled WGS sequence"/>
</dbReference>
<feature type="transmembrane region" description="Helical" evidence="4">
    <location>
        <begin position="356"/>
        <end position="376"/>
    </location>
</feature>
<reference evidence="6" key="1">
    <citation type="submission" date="2022-08" db="EMBL/GenBank/DDBJ databases">
        <authorList>
            <consortium name="DOE Joint Genome Institute"/>
            <person name="Min B."/>
            <person name="Riley R."/>
            <person name="Sierra-Patev S."/>
            <person name="Naranjo-Ortiz M."/>
            <person name="Looney B."/>
            <person name="Konkel Z."/>
            <person name="Slot J.C."/>
            <person name="Sakamoto Y."/>
            <person name="Steenwyk J.L."/>
            <person name="Rokas A."/>
            <person name="Carro J."/>
            <person name="Camarero S."/>
            <person name="Ferreira P."/>
            <person name="Molpeceres G."/>
            <person name="Ruiz-Duenas F.J."/>
            <person name="Serrano A."/>
            <person name="Henrissat B."/>
            <person name="Drula E."/>
            <person name="Hughes K.W."/>
            <person name="Mata J.L."/>
            <person name="Ishikawa N.K."/>
            <person name="Vargas-Isla R."/>
            <person name="Ushijima S."/>
            <person name="Smith C.A."/>
            <person name="Ahrendt S."/>
            <person name="Andreopoulos W."/>
            <person name="He G."/>
            <person name="Labutti K."/>
            <person name="Lipzen A."/>
            <person name="Ng V."/>
            <person name="Sandor L."/>
            <person name="Barry K."/>
            <person name="Martinez A.T."/>
            <person name="Xiao Y."/>
            <person name="Gibbons J.G."/>
            <person name="Terashima K."/>
            <person name="Hibbett D.S."/>
            <person name="Grigoriev I.V."/>
        </authorList>
    </citation>
    <scope>NUCLEOTIDE SEQUENCE</scope>
    <source>
        <strain evidence="6">TFB10291</strain>
    </source>
</reference>
<feature type="transmembrane region" description="Helical" evidence="4">
    <location>
        <begin position="85"/>
        <end position="113"/>
    </location>
</feature>
<dbReference type="GO" id="GO:0016020">
    <property type="term" value="C:membrane"/>
    <property type="evidence" value="ECO:0007669"/>
    <property type="project" value="UniProtKB-SubCell"/>
</dbReference>
<dbReference type="InterPro" id="IPR050327">
    <property type="entry name" value="Proton-linked_MCT"/>
</dbReference>
<comment type="subcellular location">
    <subcellularLocation>
        <location evidence="1">Membrane</location>
        <topology evidence="1">Multi-pass membrane protein</topology>
    </subcellularLocation>
</comment>
<feature type="domain" description="Major facilitator superfamily (MFS) profile" evidence="5">
    <location>
        <begin position="291"/>
        <end position="491"/>
    </location>
</feature>
<dbReference type="InterPro" id="IPR011701">
    <property type="entry name" value="MFS"/>
</dbReference>
<proteinExistence type="inferred from homology"/>
<keyword evidence="7" id="KW-1185">Reference proteome</keyword>
<protein>
    <submittedName>
        <fullName evidence="6">MFS general substrate transporter</fullName>
    </submittedName>
</protein>
<feature type="transmembrane region" description="Helical" evidence="4">
    <location>
        <begin position="328"/>
        <end position="349"/>
    </location>
</feature>
<dbReference type="Pfam" id="PF07690">
    <property type="entry name" value="MFS_1"/>
    <property type="match status" value="1"/>
</dbReference>
<feature type="transmembrane region" description="Helical" evidence="4">
    <location>
        <begin position="462"/>
        <end position="482"/>
    </location>
</feature>
<keyword evidence="4" id="KW-0472">Membrane</keyword>
<feature type="transmembrane region" description="Helical" evidence="4">
    <location>
        <begin position="219"/>
        <end position="236"/>
    </location>
</feature>
<feature type="transmembrane region" description="Helical" evidence="4">
    <location>
        <begin position="382"/>
        <end position="400"/>
    </location>
</feature>
<feature type="transmembrane region" description="Helical" evidence="4">
    <location>
        <begin position="421"/>
        <end position="442"/>
    </location>
</feature>
<feature type="region of interest" description="Disordered" evidence="3">
    <location>
        <begin position="1"/>
        <end position="32"/>
    </location>
</feature>
<name>A0AA38KRW8_9AGAR</name>
<feature type="transmembrane region" description="Helical" evidence="4">
    <location>
        <begin position="248"/>
        <end position="267"/>
    </location>
</feature>
<dbReference type="PANTHER" id="PTHR11360:SF287">
    <property type="entry name" value="MFS MONOCARBOXYLATE TRANSPORTER"/>
    <property type="match status" value="1"/>
</dbReference>
<evidence type="ECO:0000313" key="6">
    <source>
        <dbReference type="EMBL" id="KAJ3788249.1"/>
    </source>
</evidence>
<feature type="compositionally biased region" description="Polar residues" evidence="3">
    <location>
        <begin position="1"/>
        <end position="22"/>
    </location>
</feature>
<dbReference type="SUPFAM" id="SSF103473">
    <property type="entry name" value="MFS general substrate transporter"/>
    <property type="match status" value="1"/>
</dbReference>
<dbReference type="EMBL" id="MU793278">
    <property type="protein sequence ID" value="KAJ3788249.1"/>
    <property type="molecule type" value="Genomic_DNA"/>
</dbReference>
<dbReference type="PROSITE" id="PS50850">
    <property type="entry name" value="MFS"/>
    <property type="match status" value="1"/>
</dbReference>
<comment type="similarity">
    <text evidence="2">Belongs to the major facilitator superfamily. Monocarboxylate porter (TC 2.A.1.13) family.</text>
</comment>
<evidence type="ECO:0000259" key="5">
    <source>
        <dbReference type="PROSITE" id="PS50850"/>
    </source>
</evidence>
<accession>A0AA38KRW8</accession>
<evidence type="ECO:0000256" key="1">
    <source>
        <dbReference type="ARBA" id="ARBA00004141"/>
    </source>
</evidence>
<evidence type="ECO:0000256" key="4">
    <source>
        <dbReference type="SAM" id="Phobius"/>
    </source>
</evidence>
<sequence>MNQPSSSSSNLELQILSTSSDTASKDRRGSFQNSDLSKISIPIANGYQETNRSELLSVNSSAGPAPDHEPENAVSLPPIDGGFHAWAYLVSAWLVELLVWSFPFSYGIFLNFYATDPSFEHYSSASLALVGSLSSGVLYLTSPIILPIINRYPWHKRNAMILGVILCVSGLVGAAFSTKVWHLIITQGILYSIGGSLLYFPMTTYLFEWFSAKKGIANGVIYSGTGVGGVVTPFVVETLLQKYGRRTTLLSLAVAFLVLSVPCLPFIKPRAPVAQVVDIRSINTRFLSFSPFWILFAANLFQGLGSFLPSLYLPTFASDLNLGTTSGTLALAFLNGASVPGLIFLGWLSDAFDIRWSILISSLGSALAVFFLWGFSEKLAPLLAFACIYGFLAPSWSALWPRFVATSDGDDPRQASSLMGIFIAGRGIGNVLSAPIASGLLHPWYLTNKSTAAYGLEGYGPLIMFTGFTLLVSSLGISYGSIERQWRHQHE</sequence>
<organism evidence="6 7">
    <name type="scientific">Lentinula aff. detonsa</name>
    <dbReference type="NCBI Taxonomy" id="2804958"/>
    <lineage>
        <taxon>Eukaryota</taxon>
        <taxon>Fungi</taxon>
        <taxon>Dikarya</taxon>
        <taxon>Basidiomycota</taxon>
        <taxon>Agaricomycotina</taxon>
        <taxon>Agaricomycetes</taxon>
        <taxon>Agaricomycetidae</taxon>
        <taxon>Agaricales</taxon>
        <taxon>Marasmiineae</taxon>
        <taxon>Omphalotaceae</taxon>
        <taxon>Lentinula</taxon>
    </lineage>
</organism>